<comment type="caution">
    <text evidence="2">The sequence shown here is derived from an EMBL/GenBank/DDBJ whole genome shotgun (WGS) entry which is preliminary data.</text>
</comment>
<keyword evidence="1" id="KW-1133">Transmembrane helix</keyword>
<evidence type="ECO:0000313" key="3">
    <source>
        <dbReference type="Proteomes" id="UP000438106"/>
    </source>
</evidence>
<keyword evidence="1" id="KW-0472">Membrane</keyword>
<keyword evidence="3" id="KW-1185">Reference proteome</keyword>
<dbReference type="Proteomes" id="UP000438106">
    <property type="component" value="Unassembled WGS sequence"/>
</dbReference>
<dbReference type="AlphaFoldDB" id="A0A7X3FSR0"/>
<organism evidence="2 3">
    <name type="scientific">Devosia marina</name>
    <dbReference type="NCBI Taxonomy" id="2683198"/>
    <lineage>
        <taxon>Bacteria</taxon>
        <taxon>Pseudomonadati</taxon>
        <taxon>Pseudomonadota</taxon>
        <taxon>Alphaproteobacteria</taxon>
        <taxon>Hyphomicrobiales</taxon>
        <taxon>Devosiaceae</taxon>
        <taxon>Devosia</taxon>
    </lineage>
</organism>
<gene>
    <name evidence="2" type="ORF">GO014_10970</name>
</gene>
<feature type="transmembrane region" description="Helical" evidence="1">
    <location>
        <begin position="153"/>
        <end position="172"/>
    </location>
</feature>
<dbReference type="RefSeq" id="WP_157290387.1">
    <property type="nucleotide sequence ID" value="NZ_WQRF01000003.1"/>
</dbReference>
<keyword evidence="1" id="KW-0812">Transmembrane</keyword>
<accession>A0A7X3FSR0</accession>
<dbReference type="EMBL" id="WQRF01000003">
    <property type="protein sequence ID" value="MVS99542.1"/>
    <property type="molecule type" value="Genomic_DNA"/>
</dbReference>
<dbReference type="Gene3D" id="1.25.40.10">
    <property type="entry name" value="Tetratricopeptide repeat domain"/>
    <property type="match status" value="1"/>
</dbReference>
<evidence type="ECO:0000256" key="1">
    <source>
        <dbReference type="SAM" id="Phobius"/>
    </source>
</evidence>
<reference evidence="2 3" key="1">
    <citation type="submission" date="2019-12" db="EMBL/GenBank/DDBJ databases">
        <title>Devosia maris sp. nov., isolated from the deep seawater.</title>
        <authorList>
            <person name="Liu Y."/>
        </authorList>
    </citation>
    <scope>NUCLEOTIDE SEQUENCE [LARGE SCALE GENOMIC DNA]</scope>
    <source>
        <strain evidence="2 3">L53-10-65</strain>
    </source>
</reference>
<dbReference type="SUPFAM" id="SSF48452">
    <property type="entry name" value="TPR-like"/>
    <property type="match status" value="1"/>
</dbReference>
<protein>
    <recommendedName>
        <fullName evidence="4">Adenylate cyclase</fullName>
    </recommendedName>
</protein>
<proteinExistence type="predicted"/>
<name>A0A7X3FSR0_9HYPH</name>
<sequence length="589" mass="63445">MAENPDRQGVNRALARLLDWPEIARSPQLARFLSYIVERQLAGEGQSIKAYAIAVDVFGRPSDFDPQADPIVRVQARRLRSLLDQYYRGPGADDEIQIQLPIGRYVPEFVTAERAISFEAATEAPDASSTAVAGEEDLTQAAKAPAPRGHVTVSWFVLLVLAVGAAALAYSLSTVDTRREQTVVASGALQPPRLRVMEFQNLTGDSSITPAISALAVELVTDFESLLIVDGSLGSRSGGEGTADFSLTGIVRGDPLSPQNYQVGAILIEVATNSIVWNWSMSVPRDQLTRRGGVDAISRELILLLGGTRGPLHDRARELLSQGSIEGRENFYLCGVLFSMYRTTGSVGLAERVRSCVSGLPESERDNGNVIAGLASLIAEGVGEGDNALLTLDDRLAEADELMDRAVLADPTSSFVWEQRARLDEMLGLHDIAESSYGTALQINPSNIDAMAAHARHLALIGRLDAATRAAQRAISSVPQTQIPDWYYCVPSMAALYEAEYRRALSYAERCASSDVELGSILALLAAQGTGDAGLVDRQLPRVLEVPSFRQAGILSRMRERATDLALIERIATGLRQAGVPESSLGSPY</sequence>
<dbReference type="InterPro" id="IPR011990">
    <property type="entry name" value="TPR-like_helical_dom_sf"/>
</dbReference>
<evidence type="ECO:0000313" key="2">
    <source>
        <dbReference type="EMBL" id="MVS99542.1"/>
    </source>
</evidence>
<evidence type="ECO:0008006" key="4">
    <source>
        <dbReference type="Google" id="ProtNLM"/>
    </source>
</evidence>